<organism evidence="1 2">
    <name type="scientific">Dermatophagoides pteronyssinus</name>
    <name type="common">European house dust mite</name>
    <dbReference type="NCBI Taxonomy" id="6956"/>
    <lineage>
        <taxon>Eukaryota</taxon>
        <taxon>Metazoa</taxon>
        <taxon>Ecdysozoa</taxon>
        <taxon>Arthropoda</taxon>
        <taxon>Chelicerata</taxon>
        <taxon>Arachnida</taxon>
        <taxon>Acari</taxon>
        <taxon>Acariformes</taxon>
        <taxon>Sarcoptiformes</taxon>
        <taxon>Astigmata</taxon>
        <taxon>Psoroptidia</taxon>
        <taxon>Analgoidea</taxon>
        <taxon>Pyroglyphidae</taxon>
        <taxon>Dermatophagoidinae</taxon>
        <taxon>Dermatophagoides</taxon>
    </lineage>
</organism>
<comment type="caution">
    <text evidence="1">The sequence shown here is derived from an EMBL/GenBank/DDBJ whole genome shotgun (WGS) entry which is preliminary data.</text>
</comment>
<accession>A0ABQ8J552</accession>
<sequence length="85" mass="9136">MNRLKITIIQGVINALNCTISDDGNLNASNIVSNVFELSRDFKTGFMMAISVGQPSESIRTNSDISVPSNAINSRTNNSYGALVN</sequence>
<gene>
    <name evidence="1" type="ORF">DERP_011415</name>
</gene>
<keyword evidence="2" id="KW-1185">Reference proteome</keyword>
<reference evidence="1 2" key="1">
    <citation type="journal article" date="2018" name="J. Allergy Clin. Immunol.">
        <title>High-quality assembly of Dermatophagoides pteronyssinus genome and transcriptome reveals a wide range of novel allergens.</title>
        <authorList>
            <person name="Liu X.Y."/>
            <person name="Yang K.Y."/>
            <person name="Wang M.Q."/>
            <person name="Kwok J.S."/>
            <person name="Zeng X."/>
            <person name="Yang Z."/>
            <person name="Xiao X.J."/>
            <person name="Lau C.P."/>
            <person name="Li Y."/>
            <person name="Huang Z.M."/>
            <person name="Ba J.G."/>
            <person name="Yim A.K."/>
            <person name="Ouyang C.Y."/>
            <person name="Ngai S.M."/>
            <person name="Chan T.F."/>
            <person name="Leung E.L."/>
            <person name="Liu L."/>
            <person name="Liu Z.G."/>
            <person name="Tsui S.K."/>
        </authorList>
    </citation>
    <scope>NUCLEOTIDE SEQUENCE [LARGE SCALE GENOMIC DNA]</scope>
    <source>
        <strain evidence="1">Derp</strain>
    </source>
</reference>
<reference evidence="1 2" key="2">
    <citation type="journal article" date="2022" name="Mol. Biol. Evol.">
        <title>Comparative Genomics Reveals Insights into the Divergent Evolution of Astigmatic Mites and Household Pest Adaptations.</title>
        <authorList>
            <person name="Xiong Q."/>
            <person name="Wan A.T."/>
            <person name="Liu X."/>
            <person name="Fung C.S."/>
            <person name="Xiao X."/>
            <person name="Malainual N."/>
            <person name="Hou J."/>
            <person name="Wang L."/>
            <person name="Wang M."/>
            <person name="Yang K.Y."/>
            <person name="Cui Y."/>
            <person name="Leung E.L."/>
            <person name="Nong W."/>
            <person name="Shin S.K."/>
            <person name="Au S.W."/>
            <person name="Jeong K.Y."/>
            <person name="Chew F.T."/>
            <person name="Hui J.H."/>
            <person name="Leung T.F."/>
            <person name="Tungtrongchitr A."/>
            <person name="Zhong N."/>
            <person name="Liu Z."/>
            <person name="Tsui S.K."/>
        </authorList>
    </citation>
    <scope>NUCLEOTIDE SEQUENCE [LARGE SCALE GENOMIC DNA]</scope>
    <source>
        <strain evidence="1">Derp</strain>
    </source>
</reference>
<evidence type="ECO:0000313" key="2">
    <source>
        <dbReference type="Proteomes" id="UP000887458"/>
    </source>
</evidence>
<proteinExistence type="predicted"/>
<dbReference type="Proteomes" id="UP000887458">
    <property type="component" value="Unassembled WGS sequence"/>
</dbReference>
<dbReference type="EMBL" id="NJHN03000074">
    <property type="protein sequence ID" value="KAH9417704.1"/>
    <property type="molecule type" value="Genomic_DNA"/>
</dbReference>
<name>A0ABQ8J552_DERPT</name>
<protein>
    <submittedName>
        <fullName evidence="1">Uncharacterized protein</fullName>
    </submittedName>
</protein>
<evidence type="ECO:0000313" key="1">
    <source>
        <dbReference type="EMBL" id="KAH9417704.1"/>
    </source>
</evidence>